<gene>
    <name evidence="1" type="ORF">PAXRUDRAFT_22098</name>
</gene>
<keyword evidence="2" id="KW-1185">Reference proteome</keyword>
<protein>
    <submittedName>
        <fullName evidence="1">Unplaced genomic scaffold scaffold_6116, whole genome shotgun sequence</fullName>
    </submittedName>
</protein>
<proteinExistence type="predicted"/>
<dbReference type="AlphaFoldDB" id="A0A0D0C9Q7"/>
<evidence type="ECO:0000313" key="1">
    <source>
        <dbReference type="EMBL" id="KIK72343.1"/>
    </source>
</evidence>
<reference evidence="2" key="2">
    <citation type="submission" date="2015-01" db="EMBL/GenBank/DDBJ databases">
        <title>Evolutionary Origins and Diversification of the Mycorrhizal Mutualists.</title>
        <authorList>
            <consortium name="DOE Joint Genome Institute"/>
            <consortium name="Mycorrhizal Genomics Consortium"/>
            <person name="Kohler A."/>
            <person name="Kuo A."/>
            <person name="Nagy L.G."/>
            <person name="Floudas D."/>
            <person name="Copeland A."/>
            <person name="Barry K.W."/>
            <person name="Cichocki N."/>
            <person name="Veneault-Fourrey C."/>
            <person name="LaButti K."/>
            <person name="Lindquist E.A."/>
            <person name="Lipzen A."/>
            <person name="Lundell T."/>
            <person name="Morin E."/>
            <person name="Murat C."/>
            <person name="Riley R."/>
            <person name="Ohm R."/>
            <person name="Sun H."/>
            <person name="Tunlid A."/>
            <person name="Henrissat B."/>
            <person name="Grigoriev I.V."/>
            <person name="Hibbett D.S."/>
            <person name="Martin F."/>
        </authorList>
    </citation>
    <scope>NUCLEOTIDE SEQUENCE [LARGE SCALE GENOMIC DNA]</scope>
    <source>
        <strain evidence="2">Ve08.2h10</strain>
    </source>
</reference>
<dbReference type="HOGENOM" id="CLU_2904866_0_0_1"/>
<dbReference type="EMBL" id="KN830938">
    <property type="protein sequence ID" value="KIK72343.1"/>
    <property type="molecule type" value="Genomic_DNA"/>
</dbReference>
<evidence type="ECO:0000313" key="2">
    <source>
        <dbReference type="Proteomes" id="UP000054538"/>
    </source>
</evidence>
<dbReference type="InParanoid" id="A0A0D0C9Q7"/>
<dbReference type="Proteomes" id="UP000054538">
    <property type="component" value="Unassembled WGS sequence"/>
</dbReference>
<organism evidence="1 2">
    <name type="scientific">Paxillus rubicundulus Ve08.2h10</name>
    <dbReference type="NCBI Taxonomy" id="930991"/>
    <lineage>
        <taxon>Eukaryota</taxon>
        <taxon>Fungi</taxon>
        <taxon>Dikarya</taxon>
        <taxon>Basidiomycota</taxon>
        <taxon>Agaricomycotina</taxon>
        <taxon>Agaricomycetes</taxon>
        <taxon>Agaricomycetidae</taxon>
        <taxon>Boletales</taxon>
        <taxon>Paxilineae</taxon>
        <taxon>Paxillaceae</taxon>
        <taxon>Paxillus</taxon>
    </lineage>
</organism>
<sequence length="62" mass="6448">MDSEWVLKVQADPPGGGVEAAVIPASMVLIWEVEVGHKAPPAGGKEGSSLFNAMFNAGVEIR</sequence>
<reference evidence="1 2" key="1">
    <citation type="submission" date="2014-04" db="EMBL/GenBank/DDBJ databases">
        <authorList>
            <consortium name="DOE Joint Genome Institute"/>
            <person name="Kuo A."/>
            <person name="Kohler A."/>
            <person name="Jargeat P."/>
            <person name="Nagy L.G."/>
            <person name="Floudas D."/>
            <person name="Copeland A."/>
            <person name="Barry K.W."/>
            <person name="Cichocki N."/>
            <person name="Veneault-Fourrey C."/>
            <person name="LaButti K."/>
            <person name="Lindquist E.A."/>
            <person name="Lipzen A."/>
            <person name="Lundell T."/>
            <person name="Morin E."/>
            <person name="Murat C."/>
            <person name="Sun H."/>
            <person name="Tunlid A."/>
            <person name="Henrissat B."/>
            <person name="Grigoriev I.V."/>
            <person name="Hibbett D.S."/>
            <person name="Martin F."/>
            <person name="Nordberg H.P."/>
            <person name="Cantor M.N."/>
            <person name="Hua S.X."/>
        </authorList>
    </citation>
    <scope>NUCLEOTIDE SEQUENCE [LARGE SCALE GENOMIC DNA]</scope>
    <source>
        <strain evidence="1 2">Ve08.2h10</strain>
    </source>
</reference>
<accession>A0A0D0C9Q7</accession>
<name>A0A0D0C9Q7_9AGAM</name>